<dbReference type="InterPro" id="IPR012349">
    <property type="entry name" value="Split_barrel_FMN-bd"/>
</dbReference>
<evidence type="ECO:0000259" key="1">
    <source>
        <dbReference type="Pfam" id="PF16242"/>
    </source>
</evidence>
<dbReference type="Pfam" id="PF16242">
    <property type="entry name" value="Pyrid_ox_like"/>
    <property type="match status" value="1"/>
</dbReference>
<comment type="caution">
    <text evidence="2">The sequence shown here is derived from an EMBL/GenBank/DDBJ whole genome shotgun (WGS) entry which is preliminary data.</text>
</comment>
<dbReference type="Proteomes" id="UP000094819">
    <property type="component" value="Unassembled WGS sequence"/>
</dbReference>
<dbReference type="InterPro" id="IPR038725">
    <property type="entry name" value="YdaG_split_barrel_FMN-bd"/>
</dbReference>
<dbReference type="PANTHER" id="PTHR34818">
    <property type="entry name" value="PROTEIN BLI-3"/>
    <property type="match status" value="1"/>
</dbReference>
<evidence type="ECO:0000313" key="3">
    <source>
        <dbReference type="Proteomes" id="UP000094819"/>
    </source>
</evidence>
<dbReference type="Gene3D" id="2.30.110.10">
    <property type="entry name" value="Electron Transport, Fmn-binding Protein, Chain A"/>
    <property type="match status" value="1"/>
</dbReference>
<proteinExistence type="predicted"/>
<gene>
    <name evidence="2" type="ORF">L198_04987</name>
</gene>
<feature type="domain" description="General stress protein FMN-binding split barrel" evidence="1">
    <location>
        <begin position="20"/>
        <end position="178"/>
    </location>
</feature>
<dbReference type="OrthoDB" id="434253at2759"/>
<dbReference type="GeneID" id="30194200"/>
<dbReference type="EMBL" id="AWGH01000014">
    <property type="protein sequence ID" value="ODN94839.1"/>
    <property type="molecule type" value="Genomic_DNA"/>
</dbReference>
<dbReference type="SUPFAM" id="SSF50475">
    <property type="entry name" value="FMN-binding split barrel"/>
    <property type="match status" value="1"/>
</dbReference>
<sequence length="204" mass="22589">MTDQYTAAAAAAPSITQKLADLKGLLSSQRTVLLVTHAPNGQLHSRVMAPAQISPDWKFYFIYDRDSYKNIEVQNDVHVNLSVDGMVTNKGWASIAGKARRVLAFFQNVDPELFQKLYNPTIKAWFADKGDGVHDGSITDPRIAVLEVRVEEIRHYHQQRTAIGTVIDVVTSAIQGATATPGEIREITGAEIAEVWEKGELKEE</sequence>
<dbReference type="RefSeq" id="XP_019031118.1">
    <property type="nucleotide sequence ID" value="XM_019177086.1"/>
</dbReference>
<dbReference type="AlphaFoldDB" id="A0A1E3J1V8"/>
<reference evidence="2 3" key="1">
    <citation type="submission" date="2016-06" db="EMBL/GenBank/DDBJ databases">
        <title>Evolution of pathogenesis and genome organization in the Tremellales.</title>
        <authorList>
            <person name="Cuomo C."/>
            <person name="Litvintseva A."/>
            <person name="Heitman J."/>
            <person name="Chen Y."/>
            <person name="Sun S."/>
            <person name="Springer D."/>
            <person name="Dromer F."/>
            <person name="Young S."/>
            <person name="Zeng Q."/>
            <person name="Chapman S."/>
            <person name="Gujja S."/>
            <person name="Saif S."/>
            <person name="Birren B."/>
        </authorList>
    </citation>
    <scope>NUCLEOTIDE SEQUENCE [LARGE SCALE GENOMIC DNA]</scope>
    <source>
        <strain evidence="2 3">CBS 7118</strain>
    </source>
</reference>
<organism evidence="2 3">
    <name type="scientific">Cryptococcus wingfieldii CBS 7118</name>
    <dbReference type="NCBI Taxonomy" id="1295528"/>
    <lineage>
        <taxon>Eukaryota</taxon>
        <taxon>Fungi</taxon>
        <taxon>Dikarya</taxon>
        <taxon>Basidiomycota</taxon>
        <taxon>Agaricomycotina</taxon>
        <taxon>Tremellomycetes</taxon>
        <taxon>Tremellales</taxon>
        <taxon>Cryptococcaceae</taxon>
        <taxon>Cryptococcus</taxon>
    </lineage>
</organism>
<name>A0A1E3J1V8_9TREE</name>
<dbReference type="InterPro" id="IPR052917">
    <property type="entry name" value="Stress-Dev_Protein"/>
</dbReference>
<protein>
    <recommendedName>
        <fullName evidence="1">General stress protein FMN-binding split barrel domain-containing protein</fullName>
    </recommendedName>
</protein>
<dbReference type="PANTHER" id="PTHR34818:SF1">
    <property type="entry name" value="PROTEIN BLI-3"/>
    <property type="match status" value="1"/>
</dbReference>
<keyword evidence="3" id="KW-1185">Reference proteome</keyword>
<evidence type="ECO:0000313" key="2">
    <source>
        <dbReference type="EMBL" id="ODN94839.1"/>
    </source>
</evidence>
<accession>A0A1E3J1V8</accession>